<proteinExistence type="predicted"/>
<dbReference type="Proteomes" id="UP000663836">
    <property type="component" value="Unassembled WGS sequence"/>
</dbReference>
<evidence type="ECO:0000313" key="1">
    <source>
        <dbReference type="EMBL" id="CAF4257512.1"/>
    </source>
</evidence>
<name>A0A820F8I2_9BILA</name>
<protein>
    <submittedName>
        <fullName evidence="1">Uncharacterized protein</fullName>
    </submittedName>
</protein>
<dbReference type="AlphaFoldDB" id="A0A820F8I2"/>
<comment type="caution">
    <text evidence="1">The sequence shown here is derived from an EMBL/GenBank/DDBJ whole genome shotgun (WGS) entry which is preliminary data.</text>
</comment>
<organism evidence="1 2">
    <name type="scientific">Rotaria sordida</name>
    <dbReference type="NCBI Taxonomy" id="392033"/>
    <lineage>
        <taxon>Eukaryota</taxon>
        <taxon>Metazoa</taxon>
        <taxon>Spiralia</taxon>
        <taxon>Gnathifera</taxon>
        <taxon>Rotifera</taxon>
        <taxon>Eurotatoria</taxon>
        <taxon>Bdelloidea</taxon>
        <taxon>Philodinida</taxon>
        <taxon>Philodinidae</taxon>
        <taxon>Rotaria</taxon>
    </lineage>
</organism>
<sequence length="113" mass="12806">MMAAVRRPQNIVRHVWLDASANSNSSSSKKVKKQLTTKLEKVTAVNSVNYFKEYIEICDDESVVLIVSGSYGRQIVPEIHNLTQLLAVYVYCANLEPNVQWTKNYTKVSLSKL</sequence>
<evidence type="ECO:0000313" key="2">
    <source>
        <dbReference type="Proteomes" id="UP000663836"/>
    </source>
</evidence>
<reference evidence="1" key="1">
    <citation type="submission" date="2021-02" db="EMBL/GenBank/DDBJ databases">
        <authorList>
            <person name="Nowell W R."/>
        </authorList>
    </citation>
    <scope>NUCLEOTIDE SEQUENCE</scope>
</reference>
<accession>A0A820F8I2</accession>
<dbReference type="EMBL" id="CAJOBD010023912">
    <property type="protein sequence ID" value="CAF4257512.1"/>
    <property type="molecule type" value="Genomic_DNA"/>
</dbReference>
<gene>
    <name evidence="1" type="ORF">JBS370_LOCUS38951</name>
</gene>